<proteinExistence type="predicted"/>
<evidence type="ECO:0000313" key="1">
    <source>
        <dbReference type="EMBL" id="KAK4481227.1"/>
    </source>
</evidence>
<sequence length="202" mass="21819">MKDHVNALVVSNNLACYIPQGAGTKVHSWNGSSSKLLNQNKYVKCLALVQGKLYCGSQDNSIQEIDLVTGTLGNIQSGSKKLLAKAYPIYALQVHDGLIYAAAPSLDGANVKIWSTSNYATVGSLPSTLEIRTMVVSSELIYLGCKGGLIEVWCRKKYNRVETLQTNSTGKILCMALDTNEDVLVIGTSDGKIQVQFKNSSI</sequence>
<dbReference type="Gene3D" id="2.130.10.10">
    <property type="entry name" value="YVTN repeat-like/Quinoprotein amine dehydrogenase"/>
    <property type="match status" value="1"/>
</dbReference>
<dbReference type="InterPro" id="IPR052858">
    <property type="entry name" value="E3_ubiquitin-ligase_LIN"/>
</dbReference>
<evidence type="ECO:0000313" key="2">
    <source>
        <dbReference type="Proteomes" id="UP001291926"/>
    </source>
</evidence>
<dbReference type="InterPro" id="IPR015943">
    <property type="entry name" value="WD40/YVTN_repeat-like_dom_sf"/>
</dbReference>
<dbReference type="InterPro" id="IPR036322">
    <property type="entry name" value="WD40_repeat_dom_sf"/>
</dbReference>
<dbReference type="SUPFAM" id="SSF50978">
    <property type="entry name" value="WD40 repeat-like"/>
    <property type="match status" value="1"/>
</dbReference>
<accession>A0ABR0CVY3</accession>
<name>A0ABR0CVY3_9LAMI</name>
<gene>
    <name evidence="1" type="ORF">RD792_012110</name>
</gene>
<comment type="caution">
    <text evidence="1">The sequence shown here is derived from an EMBL/GenBank/DDBJ whole genome shotgun (WGS) entry which is preliminary data.</text>
</comment>
<dbReference type="Proteomes" id="UP001291926">
    <property type="component" value="Unassembled WGS sequence"/>
</dbReference>
<protein>
    <submittedName>
        <fullName evidence="1">Uncharacterized protein</fullName>
    </submittedName>
</protein>
<dbReference type="EMBL" id="JAYDYQ010002685">
    <property type="protein sequence ID" value="KAK4481227.1"/>
    <property type="molecule type" value="Genomic_DNA"/>
</dbReference>
<dbReference type="PANTHER" id="PTHR47446:SF2">
    <property type="entry name" value="RING-TYPE E3 UBIQUITIN TRANSFERASE"/>
    <property type="match status" value="1"/>
</dbReference>
<keyword evidence="2" id="KW-1185">Reference proteome</keyword>
<dbReference type="PANTHER" id="PTHR47446">
    <property type="entry name" value="RING-TYPE E3 UBIQUITIN TRANSFERASE"/>
    <property type="match status" value="1"/>
</dbReference>
<organism evidence="1 2">
    <name type="scientific">Penstemon davidsonii</name>
    <dbReference type="NCBI Taxonomy" id="160366"/>
    <lineage>
        <taxon>Eukaryota</taxon>
        <taxon>Viridiplantae</taxon>
        <taxon>Streptophyta</taxon>
        <taxon>Embryophyta</taxon>
        <taxon>Tracheophyta</taxon>
        <taxon>Spermatophyta</taxon>
        <taxon>Magnoliopsida</taxon>
        <taxon>eudicotyledons</taxon>
        <taxon>Gunneridae</taxon>
        <taxon>Pentapetalae</taxon>
        <taxon>asterids</taxon>
        <taxon>lamiids</taxon>
        <taxon>Lamiales</taxon>
        <taxon>Plantaginaceae</taxon>
        <taxon>Cheloneae</taxon>
        <taxon>Penstemon</taxon>
    </lineage>
</organism>
<reference evidence="1 2" key="1">
    <citation type="journal article" date="2023" name="bioRxiv">
        <title>Genome report: Whole genome sequence and annotation of Penstemon davidsonii.</title>
        <authorList>
            <person name="Ostevik K.L."/>
            <person name="Alabady M."/>
            <person name="Zhang M."/>
            <person name="Rausher M.D."/>
        </authorList>
    </citation>
    <scope>NUCLEOTIDE SEQUENCE [LARGE SCALE GENOMIC DNA]</scope>
    <source>
        <strain evidence="1">DNT005</strain>
        <tissue evidence="1">Whole leaf</tissue>
    </source>
</reference>